<dbReference type="Pfam" id="PF00722">
    <property type="entry name" value="Glyco_hydro_16"/>
    <property type="match status" value="1"/>
</dbReference>
<dbReference type="InterPro" id="IPR013320">
    <property type="entry name" value="ConA-like_dom_sf"/>
</dbReference>
<dbReference type="SUPFAM" id="SSF51419">
    <property type="entry name" value="PLP-binding barrel"/>
    <property type="match status" value="1"/>
</dbReference>
<reference evidence="5" key="1">
    <citation type="submission" date="2018-05" db="EMBL/GenBank/DDBJ databases">
        <title>Draft genome sequence of Stemphylium lycopersici strain CIDEFI 213.</title>
        <authorList>
            <person name="Medina R."/>
            <person name="Franco M.E.E."/>
            <person name="Lucentini C.G."/>
            <person name="Saparrat M.C.N."/>
            <person name="Balatti P.A."/>
        </authorList>
    </citation>
    <scope>NUCLEOTIDE SEQUENCE [LARGE SCALE GENOMIC DNA]</scope>
    <source>
        <strain evidence="5">CIDEFI 213</strain>
    </source>
</reference>
<dbReference type="Gene3D" id="3.20.20.10">
    <property type="entry name" value="Alanine racemase"/>
    <property type="match status" value="1"/>
</dbReference>
<dbReference type="PROSITE" id="PS51762">
    <property type="entry name" value="GH16_2"/>
    <property type="match status" value="1"/>
</dbReference>
<evidence type="ECO:0000313" key="4">
    <source>
        <dbReference type="EMBL" id="RAR16348.1"/>
    </source>
</evidence>
<dbReference type="AlphaFoldDB" id="A0A364NGC7"/>
<dbReference type="STRING" id="183478.A0A364NGC7"/>
<proteinExistence type="predicted"/>
<name>A0A364NGC7_STELY</name>
<evidence type="ECO:0000256" key="2">
    <source>
        <dbReference type="SAM" id="Phobius"/>
    </source>
</evidence>
<dbReference type="PANTHER" id="PTHR28004:SF2">
    <property type="entry name" value="D-SERINE DEHYDRATASE"/>
    <property type="match status" value="1"/>
</dbReference>
<dbReference type="Gene3D" id="2.60.120.200">
    <property type="match status" value="1"/>
</dbReference>
<protein>
    <submittedName>
        <fullName evidence="4">Glycoside hydrolase family 16 protein</fullName>
    </submittedName>
</protein>
<evidence type="ECO:0000313" key="5">
    <source>
        <dbReference type="Proteomes" id="UP000249619"/>
    </source>
</evidence>
<feature type="transmembrane region" description="Helical" evidence="2">
    <location>
        <begin position="43"/>
        <end position="65"/>
    </location>
</feature>
<gene>
    <name evidence="4" type="ORF">DDE83_000221</name>
</gene>
<comment type="caution">
    <text evidence="4">The sequence shown here is derived from an EMBL/GenBank/DDBJ whole genome shotgun (WGS) entry which is preliminary data.</text>
</comment>
<keyword evidence="4" id="KW-0378">Hydrolase</keyword>
<dbReference type="SUPFAM" id="SSF49899">
    <property type="entry name" value="Concanavalin A-like lectins/glucanases"/>
    <property type="match status" value="1"/>
</dbReference>
<organism evidence="4 5">
    <name type="scientific">Stemphylium lycopersici</name>
    <name type="common">Tomato gray leaf spot disease fungus</name>
    <name type="synonym">Thyrospora lycopersici</name>
    <dbReference type="NCBI Taxonomy" id="183478"/>
    <lineage>
        <taxon>Eukaryota</taxon>
        <taxon>Fungi</taxon>
        <taxon>Dikarya</taxon>
        <taxon>Ascomycota</taxon>
        <taxon>Pezizomycotina</taxon>
        <taxon>Dothideomycetes</taxon>
        <taxon>Pleosporomycetidae</taxon>
        <taxon>Pleosporales</taxon>
        <taxon>Pleosporineae</taxon>
        <taxon>Pleosporaceae</taxon>
        <taxon>Stemphylium</taxon>
    </lineage>
</organism>
<dbReference type="InterPro" id="IPR000757">
    <property type="entry name" value="Beta-glucanase-like"/>
</dbReference>
<keyword evidence="2" id="KW-0472">Membrane</keyword>
<dbReference type="PANTHER" id="PTHR28004">
    <property type="entry name" value="ZGC:162816-RELATED"/>
    <property type="match status" value="1"/>
</dbReference>
<keyword evidence="2" id="KW-0812">Transmembrane</keyword>
<dbReference type="InterPro" id="IPR029066">
    <property type="entry name" value="PLP-binding_barrel"/>
</dbReference>
<keyword evidence="5" id="KW-1185">Reference proteome</keyword>
<dbReference type="GO" id="GO:0008721">
    <property type="term" value="F:D-serine ammonia-lyase activity"/>
    <property type="evidence" value="ECO:0007669"/>
    <property type="project" value="TreeGrafter"/>
</dbReference>
<dbReference type="GO" id="GO:0036088">
    <property type="term" value="P:D-serine catabolic process"/>
    <property type="evidence" value="ECO:0007669"/>
    <property type="project" value="TreeGrafter"/>
</dbReference>
<accession>A0A364NGC7</accession>
<dbReference type="Proteomes" id="UP000249619">
    <property type="component" value="Unassembled WGS sequence"/>
</dbReference>
<evidence type="ECO:0000256" key="1">
    <source>
        <dbReference type="SAM" id="MobiDB-lite"/>
    </source>
</evidence>
<dbReference type="GO" id="GO:0005975">
    <property type="term" value="P:carbohydrate metabolic process"/>
    <property type="evidence" value="ECO:0007669"/>
    <property type="project" value="InterPro"/>
</dbReference>
<dbReference type="InterPro" id="IPR051466">
    <property type="entry name" value="D-amino_acid_metab_enzyme"/>
</dbReference>
<sequence length="666" mass="73683">MEGPIQAVSGYQNPNRGDYFRSRRVKPEDVQQPWLEKKHPRQIWVTIFPIVGLVLGLAVTGILVWDGLRAVAQHKYCEILNDNFTSWDESVWTKEVEVGGYGNGQFEMTTATDENIFIRNGELIIKPTLQEEKFIGHNYTLDLRGQGCTGPNWNDCLSATNVDNGTIVNPVKSGRINTKLGASIKYGRVEVVAKLPTGDWLWPAIWMLPKDNFYGPWPRSGEIDIMESRGNSASYAQGGNNIVSSTLHFGPDANHNGWWRNNVKRKALHTTYAADYNTFGVEWSEKYIFTYINTRLLQVMYTHFDKPFWKYGSFPLADANGTRLDNPWKETKSNTSPFDQDFYLVLNLAVGATNGWFEDGKSGKPWIDHSSRAKLDFWEAKNEWLPTWKDDAQMKPLNSAAKMPYSPQIGDHIDSLDTPSMIVDVDLMEANLSTLTSQLLPTGVNIRPHLKTTKSAILAKKMVAAGAKGGCVAKLSEAEVMCARGFSDLLITCEIVGAAKVKRLVELLVTYRDVRIVVDSEEGAAAIDAALAAQGGFEEPGKKIKTLIDLDVGLHRTGIQPGAPASRLAAFLKGSKCLELIGVQGYEGHLQHVHGLEERKKLCLESMTILVDTAEALRKEGHGIHVVTTGGTGTAVFCASVPGVTEVQPGSFLFMDTDYRNAQAGR</sequence>
<dbReference type="EMBL" id="QGDH01000003">
    <property type="protein sequence ID" value="RAR16348.1"/>
    <property type="molecule type" value="Genomic_DNA"/>
</dbReference>
<feature type="domain" description="GH16" evidence="3">
    <location>
        <begin position="63"/>
        <end position="407"/>
    </location>
</feature>
<feature type="region of interest" description="Disordered" evidence="1">
    <location>
        <begin position="1"/>
        <end position="22"/>
    </location>
</feature>
<dbReference type="GO" id="GO:0004553">
    <property type="term" value="F:hydrolase activity, hydrolyzing O-glycosyl compounds"/>
    <property type="evidence" value="ECO:0007669"/>
    <property type="project" value="InterPro"/>
</dbReference>
<keyword evidence="2" id="KW-1133">Transmembrane helix</keyword>
<dbReference type="InterPro" id="IPR001608">
    <property type="entry name" value="Ala_racemase_N"/>
</dbReference>
<evidence type="ECO:0000259" key="3">
    <source>
        <dbReference type="PROSITE" id="PS51762"/>
    </source>
</evidence>
<dbReference type="Pfam" id="PF01168">
    <property type="entry name" value="Ala_racemase_N"/>
    <property type="match status" value="1"/>
</dbReference>